<dbReference type="GO" id="GO:0005741">
    <property type="term" value="C:mitochondrial outer membrane"/>
    <property type="evidence" value="ECO:0007669"/>
    <property type="project" value="UniProtKB-SubCell"/>
</dbReference>
<name>A0A7K5DZC9_POLCE</name>
<dbReference type="Proteomes" id="UP000573697">
    <property type="component" value="Unassembled WGS sequence"/>
</dbReference>
<dbReference type="GO" id="GO:0008053">
    <property type="term" value="P:mitochondrial fusion"/>
    <property type="evidence" value="ECO:0007669"/>
    <property type="project" value="InterPro"/>
</dbReference>
<keyword evidence="12" id="KW-1185">Reference proteome</keyword>
<feature type="region of interest" description="Disordered" evidence="10">
    <location>
        <begin position="200"/>
        <end position="220"/>
    </location>
</feature>
<sequence>MAFRRTEGMSIMQALAMTVAEIPVFVYTTFGQSVFSQLRLSPGLRKVLFATALGTVALALAAHQLKRRRRRKKQIAPDKCGFKPGGITVPILPTRRVSSVKKGYSSRRVQSPGSKSNDTLSGISSIEPSKHSSSSHSLASMVAVNSSSPIPPGMWEAQAMGDAGAIGDSSAESLYVQGMELFEEALQKWEQALSIRQRDSACTSTPVPWDSGKQQESMSENISEEESQKREFAEKLESLLHRAYHLQEEFGSSLPSDSVLLDLEKTLMLPLADGSLRLRTDDEDSSASEDSFFSAAELFDSLPFEAVPFHLSKPVAAYEEALQLVKEGKVACRTLRTELLGCYSDEDFLAKLHCVRQAFQELLEDESNQLFFGEVGKQMVIGLMTKAEKNPKAFLESYEEMLRYALKQETWPTTQQELEGRGVVCMSFFDIVLDFILMDAFEDLENPPSSVLAVLRNRWLSDSFKETALATACWSVLKAKRRLLMVPDGFISHFYSVSEHVSPVLAFGFLGPKQQLSEVCSFFKHQIVQYLKDMFDFDIVRYTTVQLLAEDILQLSRRRSEILLGYLGTETSPEMNGTLPGEPEPLKE</sequence>
<feature type="region of interest" description="Disordered" evidence="10">
    <location>
        <begin position="98"/>
        <end position="138"/>
    </location>
</feature>
<evidence type="ECO:0000256" key="2">
    <source>
        <dbReference type="ARBA" id="ARBA00008969"/>
    </source>
</evidence>
<keyword evidence="7" id="KW-0472">Membrane</keyword>
<evidence type="ECO:0000313" key="11">
    <source>
        <dbReference type="EMBL" id="NWS25674.1"/>
    </source>
</evidence>
<gene>
    <name evidence="11" type="primary">Miga2</name>
    <name evidence="11" type="ORF">POLCAE_R04107</name>
</gene>
<comment type="caution">
    <text evidence="11">The sequence shown here is derived from an EMBL/GenBank/DDBJ whole genome shotgun (WGS) entry which is preliminary data.</text>
</comment>
<dbReference type="Pfam" id="PF10265">
    <property type="entry name" value="Miga"/>
    <property type="match status" value="1"/>
</dbReference>
<keyword evidence="5" id="KW-1133">Transmembrane helix</keyword>
<evidence type="ECO:0000256" key="10">
    <source>
        <dbReference type="SAM" id="MobiDB-lite"/>
    </source>
</evidence>
<dbReference type="PANTHER" id="PTHR21508:SF4">
    <property type="entry name" value="MITOGUARDIN 2"/>
    <property type="match status" value="1"/>
</dbReference>
<keyword evidence="3" id="KW-0812">Transmembrane</keyword>
<evidence type="ECO:0000256" key="6">
    <source>
        <dbReference type="ARBA" id="ARBA00023128"/>
    </source>
</evidence>
<proteinExistence type="inferred from homology"/>
<feature type="non-terminal residue" evidence="11">
    <location>
        <position position="588"/>
    </location>
</feature>
<evidence type="ECO:0000256" key="4">
    <source>
        <dbReference type="ARBA" id="ARBA00022787"/>
    </source>
</evidence>
<feature type="compositionally biased region" description="Low complexity" evidence="10">
    <location>
        <begin position="121"/>
        <end position="138"/>
    </location>
</feature>
<evidence type="ECO:0000256" key="8">
    <source>
        <dbReference type="ARBA" id="ARBA00040959"/>
    </source>
</evidence>
<feature type="compositionally biased region" description="Polar residues" evidence="10">
    <location>
        <begin position="107"/>
        <end position="120"/>
    </location>
</feature>
<protein>
    <recommendedName>
        <fullName evidence="8">Mitoguardin 2</fullName>
    </recommendedName>
    <alternativeName>
        <fullName evidence="9">Protein FAM73B</fullName>
    </alternativeName>
</protein>
<dbReference type="PANTHER" id="PTHR21508">
    <property type="entry name" value="MITOGUARDIN"/>
    <property type="match status" value="1"/>
</dbReference>
<evidence type="ECO:0000313" key="12">
    <source>
        <dbReference type="Proteomes" id="UP000573697"/>
    </source>
</evidence>
<evidence type="ECO:0000256" key="5">
    <source>
        <dbReference type="ARBA" id="ARBA00022989"/>
    </source>
</evidence>
<reference evidence="11 12" key="1">
    <citation type="submission" date="2019-09" db="EMBL/GenBank/DDBJ databases">
        <title>Bird 10,000 Genomes (B10K) Project - Family phase.</title>
        <authorList>
            <person name="Zhang G."/>
        </authorList>
    </citation>
    <scope>NUCLEOTIDE SEQUENCE [LARGE SCALE GENOMIC DNA]</scope>
    <source>
        <strain evidence="11">B10K-DU-001-66</strain>
        <tissue evidence="11">Muscle</tissue>
    </source>
</reference>
<evidence type="ECO:0000256" key="9">
    <source>
        <dbReference type="ARBA" id="ARBA00041863"/>
    </source>
</evidence>
<comment type="subcellular location">
    <subcellularLocation>
        <location evidence="1">Mitochondrion outer membrane</location>
        <topology evidence="1">Multi-pass membrane protein</topology>
    </subcellularLocation>
</comment>
<keyword evidence="4" id="KW-1000">Mitochondrion outer membrane</keyword>
<dbReference type="InterPro" id="IPR019392">
    <property type="entry name" value="Miga"/>
</dbReference>
<dbReference type="EMBL" id="VYXF01002112">
    <property type="protein sequence ID" value="NWS25674.1"/>
    <property type="molecule type" value="Genomic_DNA"/>
</dbReference>
<evidence type="ECO:0000256" key="7">
    <source>
        <dbReference type="ARBA" id="ARBA00023136"/>
    </source>
</evidence>
<organism evidence="11 12">
    <name type="scientific">Polioptila caerulea</name>
    <name type="common">Blue-grey gnatcatcher</name>
    <dbReference type="NCBI Taxonomy" id="66707"/>
    <lineage>
        <taxon>Eukaryota</taxon>
        <taxon>Metazoa</taxon>
        <taxon>Chordata</taxon>
        <taxon>Craniata</taxon>
        <taxon>Vertebrata</taxon>
        <taxon>Euteleostomi</taxon>
        <taxon>Archelosauria</taxon>
        <taxon>Archosauria</taxon>
        <taxon>Dinosauria</taxon>
        <taxon>Saurischia</taxon>
        <taxon>Theropoda</taxon>
        <taxon>Coelurosauria</taxon>
        <taxon>Aves</taxon>
        <taxon>Neognathae</taxon>
        <taxon>Neoaves</taxon>
        <taxon>Telluraves</taxon>
        <taxon>Australaves</taxon>
        <taxon>Passeriformes</taxon>
        <taxon>Certhiidae</taxon>
        <taxon>Polioptilinae</taxon>
        <taxon>Polioptila</taxon>
    </lineage>
</organism>
<evidence type="ECO:0000256" key="3">
    <source>
        <dbReference type="ARBA" id="ARBA00022692"/>
    </source>
</evidence>
<keyword evidence="6" id="KW-0496">Mitochondrion</keyword>
<accession>A0A7K5DZC9</accession>
<dbReference type="AlphaFoldDB" id="A0A7K5DZC9"/>
<evidence type="ECO:0000256" key="1">
    <source>
        <dbReference type="ARBA" id="ARBA00004374"/>
    </source>
</evidence>
<feature type="non-terminal residue" evidence="11">
    <location>
        <position position="1"/>
    </location>
</feature>
<comment type="similarity">
    <text evidence="2">Belongs to the mitoguardin family.</text>
</comment>